<dbReference type="Proteomes" id="UP001147695">
    <property type="component" value="Unassembled WGS sequence"/>
</dbReference>
<feature type="compositionally biased region" description="Basic and acidic residues" evidence="1">
    <location>
        <begin position="31"/>
        <end position="42"/>
    </location>
</feature>
<evidence type="ECO:0000256" key="1">
    <source>
        <dbReference type="SAM" id="MobiDB-lite"/>
    </source>
</evidence>
<dbReference type="EMBL" id="JAPZBQ010000004">
    <property type="protein sequence ID" value="KAJ5335476.1"/>
    <property type="molecule type" value="Genomic_DNA"/>
</dbReference>
<name>A0A9W9QIK6_PENBR</name>
<dbReference type="AlphaFoldDB" id="A0A9W9QIK6"/>
<evidence type="ECO:0000313" key="2">
    <source>
        <dbReference type="EMBL" id="KAJ5335476.1"/>
    </source>
</evidence>
<feature type="region of interest" description="Disordered" evidence="1">
    <location>
        <begin position="18"/>
        <end position="42"/>
    </location>
</feature>
<evidence type="ECO:0000313" key="3">
    <source>
        <dbReference type="Proteomes" id="UP001147695"/>
    </source>
</evidence>
<gene>
    <name evidence="2" type="ORF">N7452_007879</name>
</gene>
<protein>
    <submittedName>
        <fullName evidence="2">Uncharacterized protein</fullName>
    </submittedName>
</protein>
<accession>A0A9W9QIK6</accession>
<reference evidence="2" key="1">
    <citation type="submission" date="2022-12" db="EMBL/GenBank/DDBJ databases">
        <authorList>
            <person name="Petersen C."/>
        </authorList>
    </citation>
    <scope>NUCLEOTIDE SEQUENCE</scope>
    <source>
        <strain evidence="2">IBT 35673</strain>
    </source>
</reference>
<proteinExistence type="predicted"/>
<sequence length="63" mass="7250">MKPSTLLNKLCKIKPNREPVLQTSSKNRKRSMPDERKFTEQCSNRKENLEALVGQVVGSIHQQ</sequence>
<organism evidence="2 3">
    <name type="scientific">Penicillium brevicompactum</name>
    <dbReference type="NCBI Taxonomy" id="5074"/>
    <lineage>
        <taxon>Eukaryota</taxon>
        <taxon>Fungi</taxon>
        <taxon>Dikarya</taxon>
        <taxon>Ascomycota</taxon>
        <taxon>Pezizomycotina</taxon>
        <taxon>Eurotiomycetes</taxon>
        <taxon>Eurotiomycetidae</taxon>
        <taxon>Eurotiales</taxon>
        <taxon>Aspergillaceae</taxon>
        <taxon>Penicillium</taxon>
    </lineage>
</organism>
<reference evidence="2" key="2">
    <citation type="journal article" date="2023" name="IMA Fungus">
        <title>Comparative genomic study of the Penicillium genus elucidates a diverse pangenome and 15 lateral gene transfer events.</title>
        <authorList>
            <person name="Petersen C."/>
            <person name="Sorensen T."/>
            <person name="Nielsen M.R."/>
            <person name="Sondergaard T.E."/>
            <person name="Sorensen J.L."/>
            <person name="Fitzpatrick D.A."/>
            <person name="Frisvad J.C."/>
            <person name="Nielsen K.L."/>
        </authorList>
    </citation>
    <scope>NUCLEOTIDE SEQUENCE</scope>
    <source>
        <strain evidence="2">IBT 35673</strain>
    </source>
</reference>
<comment type="caution">
    <text evidence="2">The sequence shown here is derived from an EMBL/GenBank/DDBJ whole genome shotgun (WGS) entry which is preliminary data.</text>
</comment>